<organism evidence="2">
    <name type="scientific">viral metagenome</name>
    <dbReference type="NCBI Taxonomy" id="1070528"/>
    <lineage>
        <taxon>unclassified sequences</taxon>
        <taxon>metagenomes</taxon>
        <taxon>organismal metagenomes</taxon>
    </lineage>
</organism>
<proteinExistence type="predicted"/>
<dbReference type="AlphaFoldDB" id="A0A6C0HYL8"/>
<evidence type="ECO:0000313" key="2">
    <source>
        <dbReference type="EMBL" id="QHT85247.1"/>
    </source>
</evidence>
<dbReference type="EMBL" id="MN740041">
    <property type="protein sequence ID" value="QHT85247.1"/>
    <property type="molecule type" value="Genomic_DNA"/>
</dbReference>
<reference evidence="2" key="1">
    <citation type="journal article" date="2020" name="Nature">
        <title>Giant virus diversity and host interactions through global metagenomics.</title>
        <authorList>
            <person name="Schulz F."/>
            <person name="Roux S."/>
            <person name="Paez-Espino D."/>
            <person name="Jungbluth S."/>
            <person name="Walsh D.A."/>
            <person name="Denef V.J."/>
            <person name="McMahon K.D."/>
            <person name="Konstantinidis K.T."/>
            <person name="Eloe-Fadrosh E.A."/>
            <person name="Kyrpides N.C."/>
            <person name="Woyke T."/>
        </authorList>
    </citation>
    <scope>NUCLEOTIDE SEQUENCE</scope>
    <source>
        <strain evidence="2">GVMAG-M-3300023184-17</strain>
    </source>
</reference>
<accession>A0A6C0HYL8</accession>
<protein>
    <submittedName>
        <fullName evidence="2">Uncharacterized protein</fullName>
    </submittedName>
</protein>
<sequence>MSYTNATSSNWNPYLYSKQVGGDRCNVVCKKNCKKNCATYCQLTKSDDDYKETVHTLKEKRDKLKEKLKELEVKEKEYDQIRIRELIRTAYYQDERDYLRKVLKKGEKGGTRRRKARKTRRGGNWFGNSASLAPCEKACSDKCETGCSVVCSDAAYFANDGTELSSLKNEVKLLELTVERIHSKLNL</sequence>
<evidence type="ECO:0000256" key="1">
    <source>
        <dbReference type="SAM" id="Coils"/>
    </source>
</evidence>
<name>A0A6C0HYL8_9ZZZZ</name>
<keyword evidence="1" id="KW-0175">Coiled coil</keyword>
<feature type="coiled-coil region" evidence="1">
    <location>
        <begin position="47"/>
        <end position="84"/>
    </location>
</feature>